<evidence type="ECO:0000313" key="5">
    <source>
        <dbReference type="Proteomes" id="UP001307889"/>
    </source>
</evidence>
<dbReference type="EMBL" id="AP028924">
    <property type="protein sequence ID" value="BET03310.1"/>
    <property type="molecule type" value="Genomic_DNA"/>
</dbReference>
<accession>A0ABN7BH62</accession>
<protein>
    <submittedName>
        <fullName evidence="4">Short chain dehydrogenase</fullName>
    </submittedName>
</protein>
<evidence type="ECO:0000256" key="3">
    <source>
        <dbReference type="SAM" id="SignalP"/>
    </source>
</evidence>
<dbReference type="Gene3D" id="3.40.50.720">
    <property type="entry name" value="NAD(P)-binding Rossmann-like Domain"/>
    <property type="match status" value="1"/>
</dbReference>
<dbReference type="InterPro" id="IPR036291">
    <property type="entry name" value="NAD(P)-bd_dom_sf"/>
</dbReference>
<comment type="similarity">
    <text evidence="1">Belongs to the short-chain dehydrogenases/reductases (SDR) family.</text>
</comment>
<dbReference type="SUPFAM" id="SSF51735">
    <property type="entry name" value="NAD(P)-binding Rossmann-fold domains"/>
    <property type="match status" value="1"/>
</dbReference>
<evidence type="ECO:0000313" key="4">
    <source>
        <dbReference type="EMBL" id="BET03310.1"/>
    </source>
</evidence>
<dbReference type="PANTHER" id="PTHR43899">
    <property type="entry name" value="RH59310P"/>
    <property type="match status" value="1"/>
</dbReference>
<organism evidence="4 5">
    <name type="scientific">Nesidiocoris tenuis</name>
    <dbReference type="NCBI Taxonomy" id="355587"/>
    <lineage>
        <taxon>Eukaryota</taxon>
        <taxon>Metazoa</taxon>
        <taxon>Ecdysozoa</taxon>
        <taxon>Arthropoda</taxon>
        <taxon>Hexapoda</taxon>
        <taxon>Insecta</taxon>
        <taxon>Pterygota</taxon>
        <taxon>Neoptera</taxon>
        <taxon>Paraneoptera</taxon>
        <taxon>Hemiptera</taxon>
        <taxon>Heteroptera</taxon>
        <taxon>Panheteroptera</taxon>
        <taxon>Cimicomorpha</taxon>
        <taxon>Miridae</taxon>
        <taxon>Dicyphina</taxon>
        <taxon>Nesidiocoris</taxon>
    </lineage>
</organism>
<reference evidence="4 5" key="1">
    <citation type="submission" date="2023-09" db="EMBL/GenBank/DDBJ databases">
        <title>Nesidiocoris tenuis whole genome shotgun sequence.</title>
        <authorList>
            <person name="Shibata T."/>
            <person name="Shimoda M."/>
            <person name="Kobayashi T."/>
            <person name="Uehara T."/>
        </authorList>
    </citation>
    <scope>NUCLEOTIDE SEQUENCE [LARGE SCALE GENOMIC DNA]</scope>
    <source>
        <strain evidence="4 5">Japan</strain>
    </source>
</reference>
<dbReference type="InterPro" id="IPR051019">
    <property type="entry name" value="VLCFA-Steroid_DH"/>
</dbReference>
<dbReference type="PANTHER" id="PTHR43899:SF13">
    <property type="entry name" value="RH59310P"/>
    <property type="match status" value="1"/>
</dbReference>
<feature type="chain" id="PRO_5047480458" evidence="3">
    <location>
        <begin position="18"/>
        <end position="303"/>
    </location>
</feature>
<keyword evidence="2" id="KW-0560">Oxidoreductase</keyword>
<dbReference type="Pfam" id="PF00106">
    <property type="entry name" value="adh_short"/>
    <property type="match status" value="1"/>
</dbReference>
<dbReference type="CDD" id="cd05356">
    <property type="entry name" value="17beta-HSD1_like_SDR_c"/>
    <property type="match status" value="1"/>
</dbReference>
<dbReference type="InterPro" id="IPR002347">
    <property type="entry name" value="SDR_fam"/>
</dbReference>
<gene>
    <name evidence="4" type="ORF">NTJ_16129</name>
</gene>
<evidence type="ECO:0000256" key="1">
    <source>
        <dbReference type="ARBA" id="ARBA00006484"/>
    </source>
</evidence>
<dbReference type="PRINTS" id="PR00081">
    <property type="entry name" value="GDHRDH"/>
</dbReference>
<evidence type="ECO:0000256" key="2">
    <source>
        <dbReference type="ARBA" id="ARBA00023002"/>
    </source>
</evidence>
<sequence length="303" mass="33337">MMLIFLILAVLVGLVYYKRRNTKIIDDLSSLGKWAVVTGATDGIGKAFAFELARKGFNVALISRSKDKLDNVAKEIENQCSVSTKVVPADFTSINPEMYARISDELRGLDVGVLVNNVGTSSPHPDYFVELEKHHSYVYQDILNCNISSVVQMTRILLPGMMERRRGLVVNVSSGFSTIPAPLLVMYGATKSFVTKFSQDLDIECRGEGVHVHVLLTGRVATKLSNTSKTNFFTPSPDTYAKSALEKVLYHRICTGYIGHDIMSNLGSLIGLISPGFLASIILKQFLKVHKIGIEKCAECNSP</sequence>
<feature type="signal peptide" evidence="3">
    <location>
        <begin position="1"/>
        <end position="17"/>
    </location>
</feature>
<keyword evidence="3" id="KW-0732">Signal</keyword>
<dbReference type="PIRSF" id="PIRSF000126">
    <property type="entry name" value="11-beta-HSD1"/>
    <property type="match status" value="1"/>
</dbReference>
<name>A0ABN7BH62_9HEMI</name>
<dbReference type="Proteomes" id="UP001307889">
    <property type="component" value="Chromosome 16"/>
</dbReference>
<proteinExistence type="inferred from homology"/>
<keyword evidence="5" id="KW-1185">Reference proteome</keyword>